<dbReference type="OrthoDB" id="7013597at2"/>
<dbReference type="Proteomes" id="UP000185990">
    <property type="component" value="Unassembled WGS sequence"/>
</dbReference>
<feature type="signal peptide" evidence="1">
    <location>
        <begin position="1"/>
        <end position="26"/>
    </location>
</feature>
<evidence type="ECO:0000313" key="4">
    <source>
        <dbReference type="Proteomes" id="UP000185990"/>
    </source>
</evidence>
<protein>
    <submittedName>
        <fullName evidence="3">Uncharacterized protein</fullName>
    </submittedName>
</protein>
<keyword evidence="1" id="KW-0732">Signal</keyword>
<evidence type="ECO:0000313" key="3">
    <source>
        <dbReference type="EMBL" id="OKA24214.1"/>
    </source>
</evidence>
<proteinExistence type="predicted"/>
<name>A0A0M5M377_9PSED</name>
<dbReference type="KEGG" id="ppsy:AOC04_14380"/>
<evidence type="ECO:0000313" key="5">
    <source>
        <dbReference type="Proteomes" id="UP000186677"/>
    </source>
</evidence>
<sequence length="78" mass="8422">MNSTLLLLNALALAVLVVFHFQPEPAASAQTAGLAGTYNKPLTPMPQLAVMTENDQVAPRLTAERPVAATIQGERWFF</sequence>
<gene>
    <name evidence="2" type="ORF">BOH73_16665</name>
    <name evidence="3" type="ORF">BOH74_11855</name>
</gene>
<dbReference type="EMBL" id="MPJD01000018">
    <property type="protein sequence ID" value="OKA24214.1"/>
    <property type="molecule type" value="Genomic_DNA"/>
</dbReference>
<reference evidence="2 5" key="2">
    <citation type="submission" date="2016-11" db="EMBL/GenBank/DDBJ databases">
        <title>Draft genome of Pseudomonas versuta A4R1.5.</title>
        <authorList>
            <person name="See-Too W.-S."/>
        </authorList>
    </citation>
    <scope>NUCLEOTIDE SEQUENCE [LARGE SCALE GENOMIC DNA]</scope>
    <source>
        <strain evidence="2 5">A4R1.5</strain>
    </source>
</reference>
<dbReference type="Proteomes" id="UP000186677">
    <property type="component" value="Unassembled WGS sequence"/>
</dbReference>
<evidence type="ECO:0000256" key="1">
    <source>
        <dbReference type="SAM" id="SignalP"/>
    </source>
</evidence>
<reference evidence="3 4" key="1">
    <citation type="submission" date="2016-11" db="EMBL/GenBank/DDBJ databases">
        <title>Draft genome of Pseudomonas versuta A4R1.12.</title>
        <authorList>
            <person name="See-Too W.-S."/>
        </authorList>
    </citation>
    <scope>NUCLEOTIDE SEQUENCE [LARGE SCALE GENOMIC DNA]</scope>
    <source>
        <strain evidence="3 4">A4R1.12</strain>
    </source>
</reference>
<evidence type="ECO:0000313" key="2">
    <source>
        <dbReference type="EMBL" id="OKA19886.1"/>
    </source>
</evidence>
<feature type="chain" id="PRO_5005805663" evidence="1">
    <location>
        <begin position="27"/>
        <end position="78"/>
    </location>
</feature>
<dbReference type="RefSeq" id="WP_060696961.1">
    <property type="nucleotide sequence ID" value="NZ_CP012676.1"/>
</dbReference>
<dbReference type="EMBL" id="MPJC01000009">
    <property type="protein sequence ID" value="OKA19886.1"/>
    <property type="molecule type" value="Genomic_DNA"/>
</dbReference>
<accession>A0A1Q4KFI5</accession>
<organism evidence="3 4">
    <name type="scientific">Pseudomonas versuta</name>
    <dbReference type="NCBI Taxonomy" id="1788301"/>
    <lineage>
        <taxon>Bacteria</taxon>
        <taxon>Pseudomonadati</taxon>
        <taxon>Pseudomonadota</taxon>
        <taxon>Gammaproteobacteria</taxon>
        <taxon>Pseudomonadales</taxon>
        <taxon>Pseudomonadaceae</taxon>
        <taxon>Pseudomonas</taxon>
    </lineage>
</organism>
<comment type="caution">
    <text evidence="3">The sequence shown here is derived from an EMBL/GenBank/DDBJ whole genome shotgun (WGS) entry which is preliminary data.</text>
</comment>
<keyword evidence="5" id="KW-1185">Reference proteome</keyword>
<accession>A0A0M5M377</accession>
<dbReference type="AlphaFoldDB" id="A0A0M5M377"/>